<name>A0AAU9V7C3_EUPED</name>
<evidence type="ECO:0008006" key="4">
    <source>
        <dbReference type="Google" id="ProtNLM"/>
    </source>
</evidence>
<keyword evidence="3" id="KW-1185">Reference proteome</keyword>
<sequence length="356" mass="41444">MGDCFICKKALIDEIYVAKKRAVRTLLTVSEKRGHVDHQRMLESVESVSVHRACYKNYANERLASFVARRTKSVSEEQEPEPEPEPEQQQQFEDRFDFKNKCLFCGVPFSDQTKTPMHRRHAIRTVREKSMKDNVLKYLLGRNDEFAASIVKRVCSVPDLIAVEARYHRECMHRVYNPLPEEGAKRGRPTGNKVDEAMEGIYSFLKENSDECQFSMTELMSHVNGNFVPHIKTVKAHLEAKYGEDILIIEKQKRDCVVCFRNTGFKILADKWYQEKKQNSHEERLRVIREAAAIIREDIRGVVYDKQNYPPSDEFVRDVEALIESASFPTFQQTQQLEEFTEDEDLQPGPSKRKET</sequence>
<dbReference type="EMBL" id="CAKOGL010000029">
    <property type="protein sequence ID" value="CAH2105994.1"/>
    <property type="molecule type" value="Genomic_DNA"/>
</dbReference>
<dbReference type="AlphaFoldDB" id="A0AAU9V7C3"/>
<reference evidence="2" key="1">
    <citation type="submission" date="2022-03" db="EMBL/GenBank/DDBJ databases">
        <authorList>
            <person name="Tunstrom K."/>
        </authorList>
    </citation>
    <scope>NUCLEOTIDE SEQUENCE</scope>
</reference>
<proteinExistence type="predicted"/>
<feature type="compositionally biased region" description="Acidic residues" evidence="1">
    <location>
        <begin position="76"/>
        <end position="86"/>
    </location>
</feature>
<protein>
    <recommendedName>
        <fullName evidence="4">C2H2-type domain-containing protein</fullName>
    </recommendedName>
</protein>
<feature type="region of interest" description="Disordered" evidence="1">
    <location>
        <begin position="71"/>
        <end position="91"/>
    </location>
</feature>
<comment type="caution">
    <text evidence="2">The sequence shown here is derived from an EMBL/GenBank/DDBJ whole genome shotgun (WGS) entry which is preliminary data.</text>
</comment>
<evidence type="ECO:0000313" key="3">
    <source>
        <dbReference type="Proteomes" id="UP001153954"/>
    </source>
</evidence>
<gene>
    <name evidence="2" type="ORF">EEDITHA_LOCUS20185</name>
</gene>
<organism evidence="2 3">
    <name type="scientific">Euphydryas editha</name>
    <name type="common">Edith's checkerspot</name>
    <dbReference type="NCBI Taxonomy" id="104508"/>
    <lineage>
        <taxon>Eukaryota</taxon>
        <taxon>Metazoa</taxon>
        <taxon>Ecdysozoa</taxon>
        <taxon>Arthropoda</taxon>
        <taxon>Hexapoda</taxon>
        <taxon>Insecta</taxon>
        <taxon>Pterygota</taxon>
        <taxon>Neoptera</taxon>
        <taxon>Endopterygota</taxon>
        <taxon>Lepidoptera</taxon>
        <taxon>Glossata</taxon>
        <taxon>Ditrysia</taxon>
        <taxon>Papilionoidea</taxon>
        <taxon>Nymphalidae</taxon>
        <taxon>Nymphalinae</taxon>
        <taxon>Euphydryas</taxon>
    </lineage>
</organism>
<evidence type="ECO:0000313" key="2">
    <source>
        <dbReference type="EMBL" id="CAH2105994.1"/>
    </source>
</evidence>
<evidence type="ECO:0000256" key="1">
    <source>
        <dbReference type="SAM" id="MobiDB-lite"/>
    </source>
</evidence>
<dbReference type="Proteomes" id="UP001153954">
    <property type="component" value="Unassembled WGS sequence"/>
</dbReference>
<accession>A0AAU9V7C3</accession>